<keyword evidence="7" id="KW-0521">NADP</keyword>
<dbReference type="EMBL" id="OC000143">
    <property type="protein sequence ID" value="CAD7256284.1"/>
    <property type="molecule type" value="Genomic_DNA"/>
</dbReference>
<dbReference type="FunFam" id="3.40.309.10:FF:000008">
    <property type="entry name" value="Cytosolic 10-formyltetrahydrofolate dehydrogenase"/>
    <property type="match status" value="1"/>
</dbReference>
<dbReference type="SUPFAM" id="SSF53720">
    <property type="entry name" value="ALDH-like"/>
    <property type="match status" value="1"/>
</dbReference>
<evidence type="ECO:0000256" key="10">
    <source>
        <dbReference type="PROSITE-ProRule" id="PRU10007"/>
    </source>
</evidence>
<keyword evidence="8 11" id="KW-0560">Oxidoreductase</keyword>
<dbReference type="InterPro" id="IPR036736">
    <property type="entry name" value="ACP-like_sf"/>
</dbReference>
<dbReference type="CDD" id="cd08703">
    <property type="entry name" value="FDH_Hydrolase_C"/>
    <property type="match status" value="1"/>
</dbReference>
<dbReference type="PROSITE" id="PS00687">
    <property type="entry name" value="ALDEHYDE_DEHYDR_GLU"/>
    <property type="match status" value="1"/>
</dbReference>
<evidence type="ECO:0000256" key="8">
    <source>
        <dbReference type="ARBA" id="ARBA00023002"/>
    </source>
</evidence>
<dbReference type="FunFam" id="3.40.605.10:FF:000026">
    <property type="entry name" value="Aldehyde dehydrogenase, putative"/>
    <property type="match status" value="1"/>
</dbReference>
<dbReference type="Gene3D" id="3.40.605.10">
    <property type="entry name" value="Aldehyde Dehydrogenase, Chain A, domain 1"/>
    <property type="match status" value="1"/>
</dbReference>
<feature type="domain" description="Carrier" evidence="13">
    <location>
        <begin position="701"/>
        <end position="775"/>
    </location>
</feature>
<dbReference type="InterPro" id="IPR016160">
    <property type="entry name" value="Ald_DH_CS_CYS"/>
</dbReference>
<evidence type="ECO:0000313" key="14">
    <source>
        <dbReference type="EMBL" id="CAD7256284.1"/>
    </source>
</evidence>
<dbReference type="FunFam" id="3.40.605.10:FF:000001">
    <property type="entry name" value="Aldehyde dehydrogenase 1"/>
    <property type="match status" value="1"/>
</dbReference>
<dbReference type="InterPro" id="IPR011034">
    <property type="entry name" value="Formyl_transferase-like_C_sf"/>
</dbReference>
<dbReference type="InterPro" id="IPR002376">
    <property type="entry name" value="Formyl_transf_N"/>
</dbReference>
<dbReference type="Pfam" id="PF02911">
    <property type="entry name" value="Formyl_trans_C"/>
    <property type="match status" value="1"/>
</dbReference>
<evidence type="ECO:0000256" key="9">
    <source>
        <dbReference type="ARBA" id="ARBA00048239"/>
    </source>
</evidence>
<keyword evidence="5" id="KW-0597">Phosphoprotein</keyword>
<dbReference type="Gene3D" id="3.10.25.10">
    <property type="entry name" value="Formyl transferase, C-terminal domain"/>
    <property type="match status" value="1"/>
</dbReference>
<dbReference type="InterPro" id="IPR005793">
    <property type="entry name" value="Formyl_trans_C"/>
</dbReference>
<dbReference type="FunFam" id="1.10.1200.10:FF:000002">
    <property type="entry name" value="10-formyltetrahydrofolate dehydrogenase"/>
    <property type="match status" value="1"/>
</dbReference>
<comment type="similarity">
    <text evidence="11">Belongs to the aldehyde dehydrogenase family.</text>
</comment>
<dbReference type="PANTHER" id="PTHR11699">
    <property type="entry name" value="ALDEHYDE DEHYDROGENASE-RELATED"/>
    <property type="match status" value="1"/>
</dbReference>
<evidence type="ECO:0000256" key="7">
    <source>
        <dbReference type="ARBA" id="ARBA00022857"/>
    </source>
</evidence>
<gene>
    <name evidence="14" type="ORF">TSIB3V08_LOCUS568</name>
</gene>
<dbReference type="GO" id="GO:0006730">
    <property type="term" value="P:one-carbon metabolic process"/>
    <property type="evidence" value="ECO:0007669"/>
    <property type="project" value="UniProtKB-KW"/>
</dbReference>
<dbReference type="GO" id="GO:0016155">
    <property type="term" value="F:formyltetrahydrofolate dehydrogenase activity"/>
    <property type="evidence" value="ECO:0007669"/>
    <property type="project" value="UniProtKB-EC"/>
</dbReference>
<dbReference type="InterPro" id="IPR016162">
    <property type="entry name" value="Ald_DH_N"/>
</dbReference>
<accession>A0A7R9AKX1</accession>
<feature type="region of interest" description="Disordered" evidence="12">
    <location>
        <begin position="140"/>
        <end position="193"/>
    </location>
</feature>
<evidence type="ECO:0000256" key="1">
    <source>
        <dbReference type="ARBA" id="ARBA00007995"/>
    </source>
</evidence>
<dbReference type="InterPro" id="IPR016161">
    <property type="entry name" value="Ald_DH/histidinol_DH"/>
</dbReference>
<dbReference type="InterPro" id="IPR001555">
    <property type="entry name" value="GART_AS"/>
</dbReference>
<reference evidence="14" key="1">
    <citation type="submission" date="2020-11" db="EMBL/GenBank/DDBJ databases">
        <authorList>
            <person name="Tran Van P."/>
        </authorList>
    </citation>
    <scope>NUCLEOTIDE SEQUENCE</scope>
</reference>
<comment type="similarity">
    <text evidence="2">In the N-terminal section; belongs to the GART family.</text>
</comment>
<dbReference type="AlphaFoldDB" id="A0A7R9AKX1"/>
<evidence type="ECO:0000256" key="11">
    <source>
        <dbReference type="RuleBase" id="RU003345"/>
    </source>
</evidence>
<comment type="catalytic activity">
    <reaction evidence="9">
        <text>(6R)-10-formyltetrahydrofolate + NADP(+) + H2O = (6S)-5,6,7,8-tetrahydrofolate + CO2 + NADPH + H(+)</text>
        <dbReference type="Rhea" id="RHEA:10180"/>
        <dbReference type="ChEBI" id="CHEBI:15377"/>
        <dbReference type="ChEBI" id="CHEBI:15378"/>
        <dbReference type="ChEBI" id="CHEBI:16526"/>
        <dbReference type="ChEBI" id="CHEBI:57453"/>
        <dbReference type="ChEBI" id="CHEBI:57783"/>
        <dbReference type="ChEBI" id="CHEBI:58349"/>
        <dbReference type="ChEBI" id="CHEBI:195366"/>
        <dbReference type="EC" id="1.5.1.6"/>
    </reaction>
    <physiologicalReaction direction="left-to-right" evidence="9">
        <dbReference type="Rhea" id="RHEA:10181"/>
    </physiologicalReaction>
</comment>
<dbReference type="SUPFAM" id="SSF50486">
    <property type="entry name" value="FMT C-terminal domain-like"/>
    <property type="match status" value="1"/>
</dbReference>
<feature type="active site" evidence="10">
    <location>
        <position position="999"/>
    </location>
</feature>
<dbReference type="InterPro" id="IPR015590">
    <property type="entry name" value="Aldehyde_DH_dom"/>
</dbReference>
<comment type="similarity">
    <text evidence="1">In the C-terminal section; belongs to the aldehyde dehydrogenase family. ALDH1L subfamily.</text>
</comment>
<dbReference type="PROSITE" id="PS00070">
    <property type="entry name" value="ALDEHYDE_DEHYDR_CYS"/>
    <property type="match status" value="1"/>
</dbReference>
<evidence type="ECO:0000256" key="2">
    <source>
        <dbReference type="ARBA" id="ARBA00010978"/>
    </source>
</evidence>
<keyword evidence="4" id="KW-0596">Phosphopantetheine</keyword>
<name>A0A7R9AKX1_TIMSH</name>
<organism evidence="14">
    <name type="scientific">Timema shepardi</name>
    <name type="common">Walking stick</name>
    <dbReference type="NCBI Taxonomy" id="629360"/>
    <lineage>
        <taxon>Eukaryota</taxon>
        <taxon>Metazoa</taxon>
        <taxon>Ecdysozoa</taxon>
        <taxon>Arthropoda</taxon>
        <taxon>Hexapoda</taxon>
        <taxon>Insecta</taxon>
        <taxon>Pterygota</taxon>
        <taxon>Neoptera</taxon>
        <taxon>Polyneoptera</taxon>
        <taxon>Phasmatodea</taxon>
        <taxon>Timematodea</taxon>
        <taxon>Timematoidea</taxon>
        <taxon>Timematidae</taxon>
        <taxon>Timema</taxon>
    </lineage>
</organism>
<evidence type="ECO:0000256" key="4">
    <source>
        <dbReference type="ARBA" id="ARBA00022450"/>
    </source>
</evidence>
<dbReference type="InterPro" id="IPR037022">
    <property type="entry name" value="Formyl_trans_C_sf"/>
</dbReference>
<dbReference type="SUPFAM" id="SSF53328">
    <property type="entry name" value="Formyltransferase"/>
    <property type="match status" value="1"/>
</dbReference>
<dbReference type="FunFam" id="3.10.25.10:FF:000002">
    <property type="entry name" value="10-formyltetrahydrofolate dehydrogenase"/>
    <property type="match status" value="1"/>
</dbReference>
<dbReference type="Pfam" id="PF00171">
    <property type="entry name" value="Aldedh"/>
    <property type="match status" value="1"/>
</dbReference>
<dbReference type="Gene3D" id="1.10.1200.10">
    <property type="entry name" value="ACP-like"/>
    <property type="match status" value="1"/>
</dbReference>
<dbReference type="InterPro" id="IPR029510">
    <property type="entry name" value="Ald_DH_CS_GLU"/>
</dbReference>
<dbReference type="Pfam" id="PF00551">
    <property type="entry name" value="Formyl_trans_N"/>
    <property type="match status" value="1"/>
</dbReference>
<dbReference type="InterPro" id="IPR009081">
    <property type="entry name" value="PP-bd_ACP"/>
</dbReference>
<keyword evidence="6" id="KW-0554">One-carbon metabolism</keyword>
<sequence length="1228" mass="136101">MVIKITQYSPSESAKIYEKAVSRKSHSCFDPKATILKLKQGSPPSVLDEASRKALVDQYLDFKQLMLKFDPDDDDDEIQLKPPTIKAGVDEVVVVESSDNNAIHIVLPPQPQIQSLPQQPQSLVFQTGYSEQKDIPHKIPKLTIVPPRPPEVKETRHHRSHKSHRLEKHKKHRHKKKRRRYGDDEENSEHEFSDPDFLSMHELGRLNWSEVNLHLRGGRVENHLGKTTPSSPDRDLNLISSSSAVELNTTNAYDKHFCPNKLICVPIGSPARCSNWDPGKVSKCGRALSLFWTTSVAAKLCISKVSSDLENGTISAPILDSPIGHKVRTEQCSLDDSSTLVRCGLVGSHLHLKTWIAFHRENAVRFRVSGSYLLVSTMNVWNKLRIALIGQSTFAAEVYKLLKKDGHKIVGVFTIPDKNNREDPLATTASADDTPVYKVKAWRKAGKPLQDVIDSYKEVGADLNVLPFCSQFIPMDVINFPKHKSICYHPSLLPKHRGVSAISWTLISGDKEAGFSVFWADDGLDTGPILLQKSCSVESNDTVDTLYNKFLYPEGILSMAEAVDKVSKGTAPRIPQIEKGASYEPSLGKKELQMVNLLQPALNIHNFIRGLDSAPGAWTLVNNQEVKLFGSSLWSESEPQGQTVEIGENTGKGIIHDKGLLLIGSDGKMVNIQRIQVEGKMIQASNYGKAEKSRESLQLTEEEKSIVSALNQIWTGILNIEINKQTDFFSTGAGSMDIVRLVEEIREKLGIQMQNEDLFMASLFQEFADAVVLKSRGGSKKDLTYNRISLNANNMDINFPNQLFINGQFVDSEHGKVLADLMDEHKEELATIESIDSGAVYTLALKTHVGMSIETWRYFAGWCDKIHGTTIPINHARPNRNLTFTKKEPIGVCGLITPWNYPLMMLSWKMAPCLAAGNTVVMKPAQVSPLTALKFAELTLKAGIPPGVINILPGTGSETGNAIAHHPDVRKLGFTGSTSVGQVIMKSCADSNLKKVSLELGGKSPLIIFDDCDLERAVRMGMSGVFFNKGENCIAAGRLFVESSIHDVFVKRVIEETKKMVIGDPLNRSTSHGPQNHKAHFDKLLEYISLGVKEGAKLEYGGKRIDRPGFFLEPTIFTNVEDHMYIAQEESFGPIMVISKFTSGDIDAVLKRANNTEFGLASGVFTRDINRALYVAEKIDAGTVFVNTYNKTDVAAPFGGFKQSGFGKDLGMEALHEYLKTKCVTLEY</sequence>
<proteinExistence type="inferred from homology"/>
<dbReference type="GO" id="GO:0009258">
    <property type="term" value="P:10-formyltetrahydrofolate catabolic process"/>
    <property type="evidence" value="ECO:0007669"/>
    <property type="project" value="UniProtKB-ARBA"/>
</dbReference>
<evidence type="ECO:0000256" key="5">
    <source>
        <dbReference type="ARBA" id="ARBA00022553"/>
    </source>
</evidence>
<dbReference type="InterPro" id="IPR016163">
    <property type="entry name" value="Ald_DH_C"/>
</dbReference>
<feature type="compositionally biased region" description="Basic residues" evidence="12">
    <location>
        <begin position="155"/>
        <end position="180"/>
    </location>
</feature>
<dbReference type="Pfam" id="PF00550">
    <property type="entry name" value="PP-binding"/>
    <property type="match status" value="1"/>
</dbReference>
<evidence type="ECO:0000256" key="12">
    <source>
        <dbReference type="SAM" id="MobiDB-lite"/>
    </source>
</evidence>
<dbReference type="Gene3D" id="3.40.309.10">
    <property type="entry name" value="Aldehyde Dehydrogenase, Chain A, domain 2"/>
    <property type="match status" value="1"/>
</dbReference>
<dbReference type="PROSITE" id="PS50075">
    <property type="entry name" value="CARRIER"/>
    <property type="match status" value="1"/>
</dbReference>
<dbReference type="SUPFAM" id="SSF47336">
    <property type="entry name" value="ACP-like"/>
    <property type="match status" value="1"/>
</dbReference>
<evidence type="ECO:0000259" key="13">
    <source>
        <dbReference type="PROSITE" id="PS50075"/>
    </source>
</evidence>
<dbReference type="EC" id="1.5.1.6" evidence="3"/>
<protein>
    <recommendedName>
        <fullName evidence="3">formyltetrahydrofolate dehydrogenase</fullName>
        <ecNumber evidence="3">1.5.1.6</ecNumber>
    </recommendedName>
</protein>
<dbReference type="GO" id="GO:0016620">
    <property type="term" value="F:oxidoreductase activity, acting on the aldehyde or oxo group of donors, NAD or NADP as acceptor"/>
    <property type="evidence" value="ECO:0007669"/>
    <property type="project" value="InterPro"/>
</dbReference>
<dbReference type="FunFam" id="3.40.50.170:FF:000002">
    <property type="entry name" value="10-formyltetrahydrofolate dehydrogenase"/>
    <property type="match status" value="1"/>
</dbReference>
<dbReference type="Gene3D" id="3.40.50.170">
    <property type="entry name" value="Formyl transferase, N-terminal domain"/>
    <property type="match status" value="1"/>
</dbReference>
<dbReference type="PROSITE" id="PS00373">
    <property type="entry name" value="GART"/>
    <property type="match status" value="1"/>
</dbReference>
<evidence type="ECO:0000256" key="6">
    <source>
        <dbReference type="ARBA" id="ARBA00022563"/>
    </source>
</evidence>
<dbReference type="InterPro" id="IPR036477">
    <property type="entry name" value="Formyl_transf_N_sf"/>
</dbReference>
<evidence type="ECO:0000256" key="3">
    <source>
        <dbReference type="ARBA" id="ARBA00012858"/>
    </source>
</evidence>